<dbReference type="EMBL" id="MN740831">
    <property type="protein sequence ID" value="QHU14144.1"/>
    <property type="molecule type" value="Genomic_DNA"/>
</dbReference>
<reference evidence="1" key="1">
    <citation type="journal article" date="2020" name="Nature">
        <title>Giant virus diversity and host interactions through global metagenomics.</title>
        <authorList>
            <person name="Schulz F."/>
            <person name="Roux S."/>
            <person name="Paez-Espino D."/>
            <person name="Jungbluth S."/>
            <person name="Walsh D.A."/>
            <person name="Denef V.J."/>
            <person name="McMahon K.D."/>
            <person name="Konstantinidis K.T."/>
            <person name="Eloe-Fadrosh E.A."/>
            <person name="Kyrpides N.C."/>
            <person name="Woyke T."/>
        </authorList>
    </citation>
    <scope>NUCLEOTIDE SEQUENCE</scope>
    <source>
        <strain evidence="1">GVMAG-S-1101182-85</strain>
    </source>
</reference>
<protein>
    <submittedName>
        <fullName evidence="1">Uncharacterized protein</fullName>
    </submittedName>
</protein>
<evidence type="ECO:0000313" key="1">
    <source>
        <dbReference type="EMBL" id="QHU14144.1"/>
    </source>
</evidence>
<organism evidence="1">
    <name type="scientific">viral metagenome</name>
    <dbReference type="NCBI Taxonomy" id="1070528"/>
    <lineage>
        <taxon>unclassified sequences</taxon>
        <taxon>metagenomes</taxon>
        <taxon>organismal metagenomes</taxon>
    </lineage>
</organism>
<sequence>MEATEPVDEADTKEDVEGSITDSITAIREKVEQICHVSKHMHTRAVRINCRLENPDLDIWIQPFKLHSRAVKWAKKNMLASVCSFFQVHQLLQEIIKKENRIITSSKGLLVKLSSMESDILDLPVDEPLSIWVVLGKLPRFFV</sequence>
<name>A0A6C0KD78_9ZZZZ</name>
<proteinExistence type="predicted"/>
<accession>A0A6C0KD78</accession>
<dbReference type="AlphaFoldDB" id="A0A6C0KD78"/>